<keyword evidence="3" id="KW-1185">Reference proteome</keyword>
<sequence length="480" mass="51817">MGNKNIYLFGIILLSSFFNVIYGIDSIYKCVIPQGEAYCQSLDGGLVCPNLPACIQFITLNFNVGPTDLISVLYEQNAVFDNHCGYEISIPTSIYISVAGSFPATINCQNANRFILFNTSFTEYSSWLNITVNSLTIINTYNDDAAYPDGGAISVVGYQSAQLTLNQVEMTTSYSSGNGGFVSSIYDITIVDSQFNTGTALKSGGAIYSPGAIVSHNSIYNSCESKASGGAIFGETVNFMTSKATGNYAEYNGGAVSCTSCYMFFSIVQSNNAGLIGGAVYSYSGMVQFGSMQFIQNQAGVCGGALHLINATGSVTTSNFTMNKANYGGALCLNYLPDQGSIDFLDSTFYNNIATEQGGALHISSSLKPNVIYHGIFFNNSYPTLSCDEESSFLCNNNCTISSCDRCGSSPCLEDYDRMLSACFDTVCHSDFEPQGTPHFISQAYASQPQNLYLLDDNNFKHTNHTRPKKSRFPRGGPFL</sequence>
<keyword evidence="2" id="KW-0472">Membrane</keyword>
<dbReference type="OrthoDB" id="75921at2759"/>
<accession>A0A152AA19</accession>
<feature type="signal peptide" evidence="1">
    <location>
        <begin position="1"/>
        <end position="23"/>
    </location>
</feature>
<dbReference type="AlphaFoldDB" id="A0A152AA19"/>
<dbReference type="EMBL" id="LODT01000001">
    <property type="protein sequence ID" value="KYR03069.1"/>
    <property type="molecule type" value="Genomic_DNA"/>
</dbReference>
<proteinExistence type="predicted"/>
<keyword evidence="1" id="KW-0732">Signal</keyword>
<dbReference type="Proteomes" id="UP000076078">
    <property type="component" value="Unassembled WGS sequence"/>
</dbReference>
<evidence type="ECO:0000313" key="2">
    <source>
        <dbReference type="EMBL" id="KYR03069.1"/>
    </source>
</evidence>
<comment type="caution">
    <text evidence="2">The sequence shown here is derived from an EMBL/GenBank/DDBJ whole genome shotgun (WGS) entry which is preliminary data.</text>
</comment>
<dbReference type="InterPro" id="IPR011050">
    <property type="entry name" value="Pectin_lyase_fold/virulence"/>
</dbReference>
<feature type="chain" id="PRO_5007593886" evidence="1">
    <location>
        <begin position="24"/>
        <end position="480"/>
    </location>
</feature>
<keyword evidence="2" id="KW-0812">Transmembrane</keyword>
<evidence type="ECO:0000313" key="3">
    <source>
        <dbReference type="Proteomes" id="UP000076078"/>
    </source>
</evidence>
<reference evidence="2 3" key="1">
    <citation type="submission" date="2015-12" db="EMBL/GenBank/DDBJ databases">
        <title>Dictyostelia acquired genes for synthesis and detection of signals that induce cell-type specialization by lateral gene transfer from prokaryotes.</title>
        <authorList>
            <person name="Gloeckner G."/>
            <person name="Schaap P."/>
        </authorList>
    </citation>
    <scope>NUCLEOTIDE SEQUENCE [LARGE SCALE GENOMIC DNA]</scope>
    <source>
        <strain evidence="2 3">TK</strain>
    </source>
</reference>
<name>A0A152AA19_TIELA</name>
<evidence type="ECO:0000256" key="1">
    <source>
        <dbReference type="SAM" id="SignalP"/>
    </source>
</evidence>
<dbReference type="InParanoid" id="A0A152AA19"/>
<protein>
    <submittedName>
        <fullName evidence="2">Putative transmembrane protein</fullName>
    </submittedName>
</protein>
<organism evidence="2 3">
    <name type="scientific">Tieghemostelium lacteum</name>
    <name type="common">Slime mold</name>
    <name type="synonym">Dictyostelium lacteum</name>
    <dbReference type="NCBI Taxonomy" id="361077"/>
    <lineage>
        <taxon>Eukaryota</taxon>
        <taxon>Amoebozoa</taxon>
        <taxon>Evosea</taxon>
        <taxon>Eumycetozoa</taxon>
        <taxon>Dictyostelia</taxon>
        <taxon>Dictyosteliales</taxon>
        <taxon>Raperosteliaceae</taxon>
        <taxon>Tieghemostelium</taxon>
    </lineage>
</organism>
<dbReference type="SUPFAM" id="SSF51126">
    <property type="entry name" value="Pectin lyase-like"/>
    <property type="match status" value="1"/>
</dbReference>
<gene>
    <name evidence="2" type="ORF">DLAC_00561</name>
</gene>